<dbReference type="AlphaFoldDB" id="A0A7X0U8T9"/>
<dbReference type="SUPFAM" id="SSF53822">
    <property type="entry name" value="Periplasmic binding protein-like I"/>
    <property type="match status" value="1"/>
</dbReference>
<evidence type="ECO:0000313" key="6">
    <source>
        <dbReference type="Proteomes" id="UP000575083"/>
    </source>
</evidence>
<evidence type="ECO:0000313" key="5">
    <source>
        <dbReference type="EMBL" id="MBB6559318.1"/>
    </source>
</evidence>
<feature type="domain" description="Leucine-binding protein" evidence="4">
    <location>
        <begin position="55"/>
        <end position="390"/>
    </location>
</feature>
<sequence length="415" mass="44552">MTPQPAGAGRGASLRAVGSRVPPWRFHALRRVLQLLPLLLLSLPVAHAQPGANKPIKVGAVSALSGPYTFPESSQAAKAYLDAVNATGGIRGRRIEYFSLDEGSSSAAAAAAAGKLINDPEVVALAGSSGLMDCAVNAARYEAGRLMSLQGASVSPSCFTASHVVPLNNGPYVGLASAVLFARHTLRSSRLCAVVLDLPGMVEGYRQALDRLAKIKAIEVPPLQTLGPEQDPAPLLQSVKAQGCDAVIFTGHEAAVLRWSEAALAQGVHGMTWIYLTPAYTDRVARALATRDGGSVYVMAEFEPWKSRSLPSQDWRRLMQEARLPLSSLSQGGYVAAQMLVRAMRQIESPINRETVTRALQQMPPTSHPLLGMPFEIGERRTHNPNRTALPLKLQQGHWYIATPTWIEVPELMAP</sequence>
<dbReference type="Proteomes" id="UP000575083">
    <property type="component" value="Unassembled WGS sequence"/>
</dbReference>
<dbReference type="Pfam" id="PF13458">
    <property type="entry name" value="Peripla_BP_6"/>
    <property type="match status" value="1"/>
</dbReference>
<proteinExistence type="inferred from homology"/>
<feature type="chain" id="PRO_5031297730" evidence="3">
    <location>
        <begin position="49"/>
        <end position="415"/>
    </location>
</feature>
<feature type="signal peptide" evidence="3">
    <location>
        <begin position="1"/>
        <end position="48"/>
    </location>
</feature>
<dbReference type="PANTHER" id="PTHR47235:SF1">
    <property type="entry name" value="BLR6548 PROTEIN"/>
    <property type="match status" value="1"/>
</dbReference>
<evidence type="ECO:0000259" key="4">
    <source>
        <dbReference type="Pfam" id="PF13458"/>
    </source>
</evidence>
<organism evidence="5 6">
    <name type="scientific">Acidovorax soli</name>
    <dbReference type="NCBI Taxonomy" id="592050"/>
    <lineage>
        <taxon>Bacteria</taxon>
        <taxon>Pseudomonadati</taxon>
        <taxon>Pseudomonadota</taxon>
        <taxon>Betaproteobacteria</taxon>
        <taxon>Burkholderiales</taxon>
        <taxon>Comamonadaceae</taxon>
        <taxon>Acidovorax</taxon>
    </lineage>
</organism>
<dbReference type="EMBL" id="JACHLK010000003">
    <property type="protein sequence ID" value="MBB6559318.1"/>
    <property type="molecule type" value="Genomic_DNA"/>
</dbReference>
<dbReference type="InterPro" id="IPR028081">
    <property type="entry name" value="Leu-bd"/>
</dbReference>
<accession>A0A7X0U8T9</accession>
<dbReference type="Gene3D" id="3.40.50.2300">
    <property type="match status" value="2"/>
</dbReference>
<dbReference type="InterPro" id="IPR028082">
    <property type="entry name" value="Peripla_BP_I"/>
</dbReference>
<keyword evidence="2 3" id="KW-0732">Signal</keyword>
<evidence type="ECO:0000256" key="1">
    <source>
        <dbReference type="ARBA" id="ARBA00010062"/>
    </source>
</evidence>
<reference evidence="5 6" key="1">
    <citation type="submission" date="2020-08" db="EMBL/GenBank/DDBJ databases">
        <title>Functional genomics of gut bacteria from endangered species of beetles.</title>
        <authorList>
            <person name="Carlos-Shanley C."/>
        </authorList>
    </citation>
    <scope>NUCLEOTIDE SEQUENCE [LARGE SCALE GENOMIC DNA]</scope>
    <source>
        <strain evidence="5 6">S00198</strain>
    </source>
</reference>
<name>A0A7X0U8T9_9BURK</name>
<comment type="similarity">
    <text evidence="1">Belongs to the leucine-binding protein family.</text>
</comment>
<comment type="caution">
    <text evidence="5">The sequence shown here is derived from an EMBL/GenBank/DDBJ whole genome shotgun (WGS) entry which is preliminary data.</text>
</comment>
<gene>
    <name evidence="5" type="ORF">HNP48_001985</name>
</gene>
<evidence type="ECO:0000256" key="2">
    <source>
        <dbReference type="ARBA" id="ARBA00022729"/>
    </source>
</evidence>
<dbReference type="PANTHER" id="PTHR47235">
    <property type="entry name" value="BLR6548 PROTEIN"/>
    <property type="match status" value="1"/>
</dbReference>
<protein>
    <submittedName>
        <fullName evidence="5">Branched-chain amino acid transport system substrate-binding protein</fullName>
    </submittedName>
</protein>
<keyword evidence="6" id="KW-1185">Reference proteome</keyword>
<evidence type="ECO:0000256" key="3">
    <source>
        <dbReference type="SAM" id="SignalP"/>
    </source>
</evidence>
<dbReference type="RefSeq" id="WP_184856736.1">
    <property type="nucleotide sequence ID" value="NZ_JACHLK010000003.1"/>
</dbReference>